<protein>
    <recommendedName>
        <fullName evidence="8">PHD-type domain-containing protein</fullName>
    </recommendedName>
</protein>
<keyword evidence="10" id="KW-1185">Reference proteome</keyword>
<name>A0A8H7R224_9FUNG</name>
<reference evidence="9" key="1">
    <citation type="submission" date="2020-12" db="EMBL/GenBank/DDBJ databases">
        <title>Metabolic potential, ecology and presence of endohyphal bacteria is reflected in genomic diversity of Mucoromycotina.</title>
        <authorList>
            <person name="Muszewska A."/>
            <person name="Okrasinska A."/>
            <person name="Steczkiewicz K."/>
            <person name="Drgas O."/>
            <person name="Orlowska M."/>
            <person name="Perlinska-Lenart U."/>
            <person name="Aleksandrzak-Piekarczyk T."/>
            <person name="Szatraj K."/>
            <person name="Zielenkiewicz U."/>
            <person name="Pilsyk S."/>
            <person name="Malc E."/>
            <person name="Mieczkowski P."/>
            <person name="Kruszewska J.S."/>
            <person name="Biernat P."/>
            <person name="Pawlowska J."/>
        </authorList>
    </citation>
    <scope>NUCLEOTIDE SEQUENCE</scope>
    <source>
        <strain evidence="9">CBS 226.32</strain>
    </source>
</reference>
<dbReference type="Gene3D" id="3.30.40.10">
    <property type="entry name" value="Zinc/RING finger domain, C3HC4 (zinc finger)"/>
    <property type="match status" value="1"/>
</dbReference>
<dbReference type="InterPro" id="IPR001965">
    <property type="entry name" value="Znf_PHD"/>
</dbReference>
<feature type="compositionally biased region" description="Basic and acidic residues" evidence="7">
    <location>
        <begin position="126"/>
        <end position="135"/>
    </location>
</feature>
<dbReference type="InterPro" id="IPR037869">
    <property type="entry name" value="Spp1/CFP1"/>
</dbReference>
<keyword evidence="4" id="KW-0862">Zinc</keyword>
<feature type="compositionally biased region" description="Low complexity" evidence="7">
    <location>
        <begin position="106"/>
        <end position="116"/>
    </location>
</feature>
<dbReference type="InterPro" id="IPR013083">
    <property type="entry name" value="Znf_RING/FYVE/PHD"/>
</dbReference>
<dbReference type="EMBL" id="JAEPRC010000275">
    <property type="protein sequence ID" value="KAG2201721.1"/>
    <property type="molecule type" value="Genomic_DNA"/>
</dbReference>
<evidence type="ECO:0000256" key="7">
    <source>
        <dbReference type="SAM" id="MobiDB-lite"/>
    </source>
</evidence>
<dbReference type="PANTHER" id="PTHR46174">
    <property type="entry name" value="CXXC-TYPE ZINC FINGER PROTEIN 1"/>
    <property type="match status" value="1"/>
</dbReference>
<dbReference type="Pfam" id="PF00628">
    <property type="entry name" value="PHD"/>
    <property type="match status" value="1"/>
</dbReference>
<dbReference type="InterPro" id="IPR019787">
    <property type="entry name" value="Znf_PHD-finger"/>
</dbReference>
<dbReference type="PANTHER" id="PTHR46174:SF1">
    <property type="entry name" value="CXXC-TYPE ZINC FINGER PROTEIN 1"/>
    <property type="match status" value="1"/>
</dbReference>
<dbReference type="SUPFAM" id="SSF57903">
    <property type="entry name" value="FYVE/PHD zinc finger"/>
    <property type="match status" value="1"/>
</dbReference>
<dbReference type="InterPro" id="IPR011011">
    <property type="entry name" value="Znf_FYVE_PHD"/>
</dbReference>
<evidence type="ECO:0000313" key="9">
    <source>
        <dbReference type="EMBL" id="KAG2201721.1"/>
    </source>
</evidence>
<evidence type="ECO:0000256" key="1">
    <source>
        <dbReference type="ARBA" id="ARBA00004123"/>
    </source>
</evidence>
<dbReference type="PROSITE" id="PS50016">
    <property type="entry name" value="ZF_PHD_2"/>
    <property type="match status" value="1"/>
</dbReference>
<dbReference type="GO" id="GO:0008270">
    <property type="term" value="F:zinc ion binding"/>
    <property type="evidence" value="ECO:0007669"/>
    <property type="project" value="UniProtKB-KW"/>
</dbReference>
<dbReference type="Proteomes" id="UP000650833">
    <property type="component" value="Unassembled WGS sequence"/>
</dbReference>
<evidence type="ECO:0000313" key="10">
    <source>
        <dbReference type="Proteomes" id="UP000650833"/>
    </source>
</evidence>
<dbReference type="GO" id="GO:0048188">
    <property type="term" value="C:Set1C/COMPASS complex"/>
    <property type="evidence" value="ECO:0007669"/>
    <property type="project" value="InterPro"/>
</dbReference>
<evidence type="ECO:0000256" key="2">
    <source>
        <dbReference type="ARBA" id="ARBA00022723"/>
    </source>
</evidence>
<evidence type="ECO:0000256" key="5">
    <source>
        <dbReference type="ARBA" id="ARBA00023242"/>
    </source>
</evidence>
<dbReference type="SMART" id="SM00249">
    <property type="entry name" value="PHD"/>
    <property type="match status" value="1"/>
</dbReference>
<feature type="region of interest" description="Disordered" evidence="7">
    <location>
        <begin position="1"/>
        <end position="180"/>
    </location>
</feature>
<keyword evidence="2" id="KW-0479">Metal-binding</keyword>
<evidence type="ECO:0000259" key="8">
    <source>
        <dbReference type="PROSITE" id="PS50016"/>
    </source>
</evidence>
<evidence type="ECO:0000256" key="6">
    <source>
        <dbReference type="PROSITE-ProRule" id="PRU00146"/>
    </source>
</evidence>
<proteinExistence type="predicted"/>
<evidence type="ECO:0000256" key="4">
    <source>
        <dbReference type="ARBA" id="ARBA00022833"/>
    </source>
</evidence>
<feature type="compositionally biased region" description="Low complexity" evidence="7">
    <location>
        <begin position="151"/>
        <end position="174"/>
    </location>
</feature>
<dbReference type="InterPro" id="IPR019786">
    <property type="entry name" value="Zinc_finger_PHD-type_CS"/>
</dbReference>
<gene>
    <name evidence="9" type="ORF">INT46_003113</name>
</gene>
<accession>A0A8H7R224</accession>
<comment type="caution">
    <text evidence="9">The sequence shown here is derived from an EMBL/GenBank/DDBJ whole genome shotgun (WGS) entry which is preliminary data.</text>
</comment>
<feature type="domain" description="PHD-type" evidence="8">
    <location>
        <begin position="183"/>
        <end position="234"/>
    </location>
</feature>
<keyword evidence="3 6" id="KW-0863">Zinc-finger</keyword>
<dbReference type="OrthoDB" id="436852at2759"/>
<evidence type="ECO:0000256" key="3">
    <source>
        <dbReference type="ARBA" id="ARBA00022771"/>
    </source>
</evidence>
<keyword evidence="5" id="KW-0539">Nucleus</keyword>
<dbReference type="GO" id="GO:0045893">
    <property type="term" value="P:positive regulation of DNA-templated transcription"/>
    <property type="evidence" value="ECO:0007669"/>
    <property type="project" value="TreeGrafter"/>
</dbReference>
<comment type="subcellular location">
    <subcellularLocation>
        <location evidence="1">Nucleus</location>
    </subcellularLocation>
</comment>
<dbReference type="AlphaFoldDB" id="A0A8H7R224"/>
<organism evidence="9 10">
    <name type="scientific">Mucor plumbeus</name>
    <dbReference type="NCBI Taxonomy" id="97098"/>
    <lineage>
        <taxon>Eukaryota</taxon>
        <taxon>Fungi</taxon>
        <taxon>Fungi incertae sedis</taxon>
        <taxon>Mucoromycota</taxon>
        <taxon>Mucoromycotina</taxon>
        <taxon>Mucoromycetes</taxon>
        <taxon>Mucorales</taxon>
        <taxon>Mucorineae</taxon>
        <taxon>Mucoraceae</taxon>
        <taxon>Mucor</taxon>
    </lineage>
</organism>
<sequence length="466" mass="53359">MSEQVENLEHIGSSSSNRLPLRKRISPVLKWQPVETPEEHYKQIAYPSQQQQQYPIQTSSSDIVSDGGGDTTETDEEKKSSTPLINATLSQQQQQQSISTPPPQLQLPLSSSSTTSYVAMPTTPKRSIEKDDSRPVKKVKRGRPPLQKNNTSEPATSSTPTTPPLQQQQQQQQQRPPNDNSNELYCICKRPYDVKEFMIACDKCNEWFHGECIKISEKQSEFIDLYYCENCAKITGKETLWKPNCHNPACIKPARIGTHQGNLSRYCSDTCGMQVARARIELAELKKRNATMSLEDQPYNPLSRARLSSFADMDDRTRLNRVKEEKLHAKSLITMGEHKSTLLKLLIQQTDQEDICGFDSRIAWPDTIWEKVDHIKESDQIIVLADASGATVTSKGFTKCSQSRKCNKHFNWQKTKSIELEQERSEQFIILTMLERERQQIKARMKKRREEVDLIDFLENGTIPHF</sequence>
<dbReference type="PROSITE" id="PS01359">
    <property type="entry name" value="ZF_PHD_1"/>
    <property type="match status" value="1"/>
</dbReference>
<feature type="compositionally biased region" description="Low complexity" evidence="7">
    <location>
        <begin position="88"/>
        <end position="99"/>
    </location>
</feature>
<feature type="compositionally biased region" description="Low complexity" evidence="7">
    <location>
        <begin position="43"/>
        <end position="65"/>
    </location>
</feature>